<protein>
    <submittedName>
        <fullName evidence="1">Uncharacterized protein</fullName>
    </submittedName>
</protein>
<organism evidence="1">
    <name type="scientific">marine sediment metagenome</name>
    <dbReference type="NCBI Taxonomy" id="412755"/>
    <lineage>
        <taxon>unclassified sequences</taxon>
        <taxon>metagenomes</taxon>
        <taxon>ecological metagenomes</taxon>
    </lineage>
</organism>
<comment type="caution">
    <text evidence="1">The sequence shown here is derived from an EMBL/GenBank/DDBJ whole genome shotgun (WGS) entry which is preliminary data.</text>
</comment>
<sequence length="105" mass="11541">MPSNMQLANEAPMTLEKEAPEGMWNYIFYYPPGVEKINGSFRVYGPPVSPGTVVTSDSLKHELKIISQYGNISGGGIYWEGEGAHFDVSPTIITIDNGSRRVFEG</sequence>
<gene>
    <name evidence="1" type="ORF">S03H2_44380</name>
</gene>
<dbReference type="AlphaFoldDB" id="X1I313"/>
<name>X1I313_9ZZZZ</name>
<evidence type="ECO:0000313" key="1">
    <source>
        <dbReference type="EMBL" id="GAH76087.1"/>
    </source>
</evidence>
<proteinExistence type="predicted"/>
<accession>X1I313</accession>
<reference evidence="1" key="1">
    <citation type="journal article" date="2014" name="Front. Microbiol.">
        <title>High frequency of phylogenetically diverse reductive dehalogenase-homologous genes in deep subseafloor sedimentary metagenomes.</title>
        <authorList>
            <person name="Kawai M."/>
            <person name="Futagami T."/>
            <person name="Toyoda A."/>
            <person name="Takaki Y."/>
            <person name="Nishi S."/>
            <person name="Hori S."/>
            <person name="Arai W."/>
            <person name="Tsubouchi T."/>
            <person name="Morono Y."/>
            <person name="Uchiyama I."/>
            <person name="Ito T."/>
            <person name="Fujiyama A."/>
            <person name="Inagaki F."/>
            <person name="Takami H."/>
        </authorList>
    </citation>
    <scope>NUCLEOTIDE SEQUENCE</scope>
    <source>
        <strain evidence="1">Expedition CK06-06</strain>
    </source>
</reference>
<dbReference type="EMBL" id="BARU01027745">
    <property type="protein sequence ID" value="GAH76087.1"/>
    <property type="molecule type" value="Genomic_DNA"/>
</dbReference>